<dbReference type="Proteomes" id="UP000028537">
    <property type="component" value="Unassembled WGS sequence"/>
</dbReference>
<feature type="coiled-coil region" evidence="1">
    <location>
        <begin position="217"/>
        <end position="244"/>
    </location>
</feature>
<name>A0A084F178_9BACT</name>
<organism evidence="3 4">
    <name type="scientific">Ureaplasma diversum NCTC 246</name>
    <dbReference type="NCBI Taxonomy" id="1188241"/>
    <lineage>
        <taxon>Bacteria</taxon>
        <taxon>Bacillati</taxon>
        <taxon>Mycoplasmatota</taxon>
        <taxon>Mycoplasmoidales</taxon>
        <taxon>Mycoplasmoidaceae</taxon>
        <taxon>Ureaplasma</taxon>
    </lineage>
</organism>
<keyword evidence="4" id="KW-1185">Reference proteome</keyword>
<sequence>MANWLADISSTLHQAATNAAAKGGSNSNFLTILIIIIPIILIIVFIVRKKRRQNGDGPSTGNNQNKSDTNEVWTTIKKYLHQIDDKGKEVIDSYVVKRPEPHNTSQMTKLQKQEYKEEIERIKALKTTDPNAYKQEMLRIKKEKRAKPKELYVVLFTTRNAKTKVVDEPRAFECEVKLVKINKKENRREIDIIKPLDYDHEMRWIKVIKDKDDQAYAKKLEADKKRQQKAIERKQAKLNKAQNQTN</sequence>
<evidence type="ECO:0000256" key="1">
    <source>
        <dbReference type="SAM" id="Coils"/>
    </source>
</evidence>
<keyword evidence="2" id="KW-0812">Transmembrane</keyword>
<dbReference type="OrthoDB" id="399282at2"/>
<gene>
    <name evidence="3" type="ORF">UDIV_1860</name>
</gene>
<keyword evidence="1" id="KW-0175">Coiled coil</keyword>
<protein>
    <submittedName>
        <fullName evidence="3">Uncharacterized protein</fullName>
    </submittedName>
</protein>
<evidence type="ECO:0000313" key="3">
    <source>
        <dbReference type="EMBL" id="KEZ23970.1"/>
    </source>
</evidence>
<proteinExistence type="predicted"/>
<feature type="transmembrane region" description="Helical" evidence="2">
    <location>
        <begin position="29"/>
        <end position="47"/>
    </location>
</feature>
<dbReference type="AlphaFoldDB" id="A0A084F178"/>
<dbReference type="EMBL" id="JFDP01000031">
    <property type="protein sequence ID" value="KEZ23970.1"/>
    <property type="molecule type" value="Genomic_DNA"/>
</dbReference>
<dbReference type="eggNOG" id="ENOG50345FH">
    <property type="taxonomic scope" value="Bacteria"/>
</dbReference>
<keyword evidence="2" id="KW-1133">Transmembrane helix</keyword>
<keyword evidence="2" id="KW-0472">Membrane</keyword>
<accession>A0A084F178</accession>
<dbReference type="RefSeq" id="WP_051749380.1">
    <property type="nucleotide sequence ID" value="NZ_JFDP01000031.1"/>
</dbReference>
<dbReference type="Pfam" id="PF17359">
    <property type="entry name" value="DUF5385"/>
    <property type="match status" value="1"/>
</dbReference>
<evidence type="ECO:0000313" key="4">
    <source>
        <dbReference type="Proteomes" id="UP000028537"/>
    </source>
</evidence>
<evidence type="ECO:0000256" key="2">
    <source>
        <dbReference type="SAM" id="Phobius"/>
    </source>
</evidence>
<reference evidence="3 4" key="1">
    <citation type="submission" date="2014-02" db="EMBL/GenBank/DDBJ databases">
        <title>Genome sequence of Ureaplasma diversum strain 246.</title>
        <authorList>
            <person name="Sirand-Pugnet P."/>
            <person name="Breton M."/>
            <person name="Dordet-Frisoni E."/>
            <person name="Baranowski E."/>
            <person name="Barre A."/>
            <person name="Couture C."/>
            <person name="Dupuy V."/>
            <person name="Gaurivaud P."/>
            <person name="Jacob D."/>
            <person name="Lemaitre C."/>
            <person name="Manso-Silvan L."/>
            <person name="Nikolski M."/>
            <person name="Nouvel L.-X."/>
            <person name="Poumarat F."/>
            <person name="Tardy F."/>
            <person name="Thebault P."/>
            <person name="Theil S."/>
            <person name="Citti C."/>
            <person name="Thiaucourt F."/>
            <person name="Blanchard A."/>
        </authorList>
    </citation>
    <scope>NUCLEOTIDE SEQUENCE [LARGE SCALE GENOMIC DNA]</scope>
    <source>
        <strain evidence="3 4">NCTC 246</strain>
    </source>
</reference>
<comment type="caution">
    <text evidence="3">The sequence shown here is derived from an EMBL/GenBank/DDBJ whole genome shotgun (WGS) entry which is preliminary data.</text>
</comment>
<dbReference type="InterPro" id="IPR035325">
    <property type="entry name" value="DUF5385"/>
</dbReference>